<dbReference type="OrthoDB" id="5124141at2"/>
<accession>A0A0L0JFS8</accession>
<dbReference type="AlphaFoldDB" id="A0A0L0JFS8"/>
<sequence>MPPRPLLFLDVDGPLNPYAAQPERRPEGYTTIRATVPSHPRPLRVWLNPTHGPSLLALPYDLVWATTWMSLANTWIAPTVNLPPLPYVDFGPDLLTLRPDELHWKTPHLLTYAAGRPFAWVDDEQSPADTEYVTAHHPAPALLHHVNPRLGLREGDFRVLEEWAAANA</sequence>
<dbReference type="Proteomes" id="UP000037151">
    <property type="component" value="Unassembled WGS sequence"/>
</dbReference>
<dbReference type="EMBL" id="JPPY01000245">
    <property type="protein sequence ID" value="KND24329.1"/>
    <property type="molecule type" value="Genomic_DNA"/>
</dbReference>
<evidence type="ECO:0000313" key="2">
    <source>
        <dbReference type="Proteomes" id="UP000037151"/>
    </source>
</evidence>
<reference evidence="2" key="1">
    <citation type="submission" date="2014-07" db="EMBL/GenBank/DDBJ databases">
        <title>Genome sequencing of plant-pathogenic Streptomyces species.</title>
        <authorList>
            <person name="Harrison J."/>
            <person name="Sapp M."/>
            <person name="Thwaites R."/>
            <person name="Studholme D.J."/>
        </authorList>
    </citation>
    <scope>NUCLEOTIDE SEQUENCE [LARGE SCALE GENOMIC DNA]</scope>
    <source>
        <strain evidence="2">NCPPB 4445</strain>
    </source>
</reference>
<gene>
    <name evidence="1" type="ORF">IQ63_42810</name>
</gene>
<protein>
    <recommendedName>
        <fullName evidence="3">Secreted protein</fullName>
    </recommendedName>
</protein>
<dbReference type="PATRIC" id="fig|42234.21.peg.8792"/>
<evidence type="ECO:0008006" key="3">
    <source>
        <dbReference type="Google" id="ProtNLM"/>
    </source>
</evidence>
<proteinExistence type="predicted"/>
<evidence type="ECO:0000313" key="1">
    <source>
        <dbReference type="EMBL" id="KND24329.1"/>
    </source>
</evidence>
<dbReference type="RefSeq" id="WP_050375579.1">
    <property type="nucleotide sequence ID" value="NZ_KQ257834.1"/>
</dbReference>
<name>A0A0L0JFS8_9ACTN</name>
<organism evidence="1 2">
    <name type="scientific">Streptomyces acidiscabies</name>
    <dbReference type="NCBI Taxonomy" id="42234"/>
    <lineage>
        <taxon>Bacteria</taxon>
        <taxon>Bacillati</taxon>
        <taxon>Actinomycetota</taxon>
        <taxon>Actinomycetes</taxon>
        <taxon>Kitasatosporales</taxon>
        <taxon>Streptomycetaceae</taxon>
        <taxon>Streptomyces</taxon>
    </lineage>
</organism>
<comment type="caution">
    <text evidence="1">The sequence shown here is derived from an EMBL/GenBank/DDBJ whole genome shotgun (WGS) entry which is preliminary data.</text>
</comment>